<name>A0ABX1CQW5_9SPHN</name>
<reference evidence="1 2" key="1">
    <citation type="submission" date="2020-03" db="EMBL/GenBank/DDBJ databases">
        <authorList>
            <person name="Wang L."/>
            <person name="He N."/>
            <person name="Li Y."/>
            <person name="Fang Y."/>
            <person name="Zhang F."/>
        </authorList>
    </citation>
    <scope>NUCLEOTIDE SEQUENCE [LARGE SCALE GENOMIC DNA]</scope>
    <source>
        <strain evidence="1 2">36D10-4-7</strain>
    </source>
</reference>
<dbReference type="Proteomes" id="UP000732399">
    <property type="component" value="Unassembled WGS sequence"/>
</dbReference>
<dbReference type="InterPro" id="IPR012349">
    <property type="entry name" value="Split_barrel_FMN-bd"/>
</dbReference>
<dbReference type="PANTHER" id="PTHR35802:SF1">
    <property type="entry name" value="PROTEASE SYNTHASE AND SPORULATION PROTEIN PAI 2"/>
    <property type="match status" value="1"/>
</dbReference>
<gene>
    <name evidence="1" type="ORF">HBH26_13770</name>
</gene>
<dbReference type="InterPro" id="IPR007396">
    <property type="entry name" value="TR_PAI2-type"/>
</dbReference>
<dbReference type="RefSeq" id="WP_168135198.1">
    <property type="nucleotide sequence ID" value="NZ_JAAVJH010000008.1"/>
</dbReference>
<dbReference type="EMBL" id="JAAVJH010000008">
    <property type="protein sequence ID" value="NJR79651.1"/>
    <property type="molecule type" value="Genomic_DNA"/>
</dbReference>
<comment type="caution">
    <text evidence="1">The sequence shown here is derived from an EMBL/GenBank/DDBJ whole genome shotgun (WGS) entry which is preliminary data.</text>
</comment>
<organism evidence="1 2">
    <name type="scientific">Sphingomonas corticis</name>
    <dbReference type="NCBI Taxonomy" id="2722791"/>
    <lineage>
        <taxon>Bacteria</taxon>
        <taxon>Pseudomonadati</taxon>
        <taxon>Pseudomonadota</taxon>
        <taxon>Alphaproteobacteria</taxon>
        <taxon>Sphingomonadales</taxon>
        <taxon>Sphingomonadaceae</taxon>
        <taxon>Sphingomonas</taxon>
    </lineage>
</organism>
<dbReference type="Gene3D" id="2.30.110.10">
    <property type="entry name" value="Electron Transport, Fmn-binding Protein, Chain A"/>
    <property type="match status" value="1"/>
</dbReference>
<evidence type="ECO:0000313" key="2">
    <source>
        <dbReference type="Proteomes" id="UP000732399"/>
    </source>
</evidence>
<dbReference type="PIRSF" id="PIRSF010372">
    <property type="entry name" value="PaiB"/>
    <property type="match status" value="1"/>
</dbReference>
<protein>
    <submittedName>
        <fullName evidence="1">FMN-binding negative transcriptional regulator</fullName>
    </submittedName>
</protein>
<proteinExistence type="predicted"/>
<dbReference type="Pfam" id="PF04299">
    <property type="entry name" value="FMN_bind_2"/>
    <property type="match status" value="1"/>
</dbReference>
<evidence type="ECO:0000313" key="1">
    <source>
        <dbReference type="EMBL" id="NJR79651.1"/>
    </source>
</evidence>
<dbReference type="PANTHER" id="PTHR35802">
    <property type="entry name" value="PROTEASE SYNTHASE AND SPORULATION PROTEIN PAI 2"/>
    <property type="match status" value="1"/>
</dbReference>
<accession>A0ABX1CQW5</accession>
<keyword evidence="2" id="KW-1185">Reference proteome</keyword>
<sequence length="199" mass="21378">MHPEPAFALPVGRCRAIVREHAFAHLFVHGPAGAAVIHAPVTLDGEDRLSFHVARRNRAFALLDGARAIASVVVADGYVSPDWYASAQQVPTWNYLAVEAEGRVEPLTRDALVAQVDDLSDAQEARLAPKPAWTRAKMDPRRFDAMIDAIGGFAIVVDTWRGSAKLGQHKATKDVTGVVAALHDRGEAALAMLMAAAKT</sequence>
<dbReference type="SUPFAM" id="SSF50475">
    <property type="entry name" value="FMN-binding split barrel"/>
    <property type="match status" value="1"/>
</dbReference>